<dbReference type="InterPro" id="IPR001543">
    <property type="entry name" value="FliN-like_C"/>
</dbReference>
<dbReference type="PANTHER" id="PTHR43484">
    <property type="match status" value="1"/>
</dbReference>
<evidence type="ECO:0000256" key="5">
    <source>
        <dbReference type="ARBA" id="ARBA00022779"/>
    </source>
</evidence>
<evidence type="ECO:0000256" key="7">
    <source>
        <dbReference type="RuleBase" id="RU362074"/>
    </source>
</evidence>
<keyword evidence="7" id="KW-0975">Bacterial flagellum</keyword>
<keyword evidence="9" id="KW-0282">Flagellum</keyword>
<evidence type="ECO:0000256" key="6">
    <source>
        <dbReference type="ARBA" id="ARBA00023136"/>
    </source>
</evidence>
<reference evidence="9 10" key="1">
    <citation type="submission" date="2018-12" db="EMBL/GenBank/DDBJ databases">
        <authorList>
            <person name="Chong R.A."/>
        </authorList>
    </citation>
    <scope>NUCLEOTIDE SEQUENCE [LARGE SCALE GENOMIC DNA]</scope>
    <source>
        <strain evidence="9 10">Ala</strain>
    </source>
</reference>
<dbReference type="GO" id="GO:0071973">
    <property type="term" value="P:bacterial-type flagellum-dependent cell motility"/>
    <property type="evidence" value="ECO:0007669"/>
    <property type="project" value="UniProtKB-UniRule"/>
</dbReference>
<keyword evidence="9" id="KW-0966">Cell projection</keyword>
<evidence type="ECO:0000313" key="9">
    <source>
        <dbReference type="EMBL" id="QCI17974.1"/>
    </source>
</evidence>
<dbReference type="Pfam" id="PF01052">
    <property type="entry name" value="FliMN_C"/>
    <property type="match status" value="1"/>
</dbReference>
<evidence type="ECO:0000256" key="4">
    <source>
        <dbReference type="ARBA" id="ARBA00022500"/>
    </source>
</evidence>
<protein>
    <recommendedName>
        <fullName evidence="2 7">Flagellar motor switch protein FliN</fullName>
    </recommendedName>
</protein>
<dbReference type="SUPFAM" id="SSF101801">
    <property type="entry name" value="Surface presentation of antigens (SPOA)"/>
    <property type="match status" value="1"/>
</dbReference>
<dbReference type="Proteomes" id="UP000298660">
    <property type="component" value="Chromosome"/>
</dbReference>
<accession>A0A4D6XT19</accession>
<evidence type="ECO:0000256" key="3">
    <source>
        <dbReference type="ARBA" id="ARBA00022475"/>
    </source>
</evidence>
<dbReference type="PRINTS" id="PR00956">
    <property type="entry name" value="FLGMOTORFLIN"/>
</dbReference>
<gene>
    <name evidence="9" type="primary">fliN</name>
    <name evidence="9" type="ORF">D9V61_00400</name>
</gene>
<comment type="subcellular location">
    <subcellularLocation>
        <location evidence="7">Cell membrane</location>
        <topology evidence="7">Peripheral membrane protein</topology>
        <orientation evidence="7">Cytoplasmic side</orientation>
    </subcellularLocation>
    <subcellularLocation>
        <location evidence="7">Bacterial flagellum basal body</location>
    </subcellularLocation>
</comment>
<evidence type="ECO:0000259" key="8">
    <source>
        <dbReference type="Pfam" id="PF01052"/>
    </source>
</evidence>
<evidence type="ECO:0000256" key="2">
    <source>
        <dbReference type="ARBA" id="ARBA00021897"/>
    </source>
</evidence>
<dbReference type="GO" id="GO:0003774">
    <property type="term" value="F:cytoskeletal motor activity"/>
    <property type="evidence" value="ECO:0007669"/>
    <property type="project" value="UniProtKB-UniRule"/>
</dbReference>
<dbReference type="InterPro" id="IPR012826">
    <property type="entry name" value="FliN"/>
</dbReference>
<dbReference type="InterPro" id="IPR036429">
    <property type="entry name" value="SpoA-like_sf"/>
</dbReference>
<dbReference type="InterPro" id="IPR051469">
    <property type="entry name" value="FliN/MopA/SpaO"/>
</dbReference>
<organism evidence="9 10">
    <name type="scientific">Buchnera aphidicola</name>
    <name type="common">Acyrthosiphon lactucae</name>
    <dbReference type="NCBI Taxonomy" id="1241832"/>
    <lineage>
        <taxon>Bacteria</taxon>
        <taxon>Pseudomonadati</taxon>
        <taxon>Pseudomonadota</taxon>
        <taxon>Gammaproteobacteria</taxon>
        <taxon>Enterobacterales</taxon>
        <taxon>Erwiniaceae</taxon>
        <taxon>Buchnera</taxon>
    </lineage>
</organism>
<keyword evidence="6 7" id="KW-0472">Membrane</keyword>
<dbReference type="GO" id="GO:0005886">
    <property type="term" value="C:plasma membrane"/>
    <property type="evidence" value="ECO:0007669"/>
    <property type="project" value="UniProtKB-SubCell"/>
</dbReference>
<dbReference type="GO" id="GO:0009425">
    <property type="term" value="C:bacterial-type flagellum basal body"/>
    <property type="evidence" value="ECO:0007669"/>
    <property type="project" value="UniProtKB-SubCell"/>
</dbReference>
<comment type="function">
    <text evidence="7">FliN is one of three proteins (FliG, FliN, FliM) that form the rotor-mounted switch complex (C ring), located at the base of the basal body. This complex interacts with the CheY and CheZ chemotaxis proteins, in addition to contacting components of the motor that determine the direction of flagellar rotation.</text>
</comment>
<proteinExistence type="inferred from homology"/>
<reference evidence="9 10" key="2">
    <citation type="submission" date="2019-05" db="EMBL/GenBank/DDBJ databases">
        <title>Genome evolution of the obligate endosymbiont Buchnera aphidicola.</title>
        <authorList>
            <person name="Moran N.A."/>
        </authorList>
    </citation>
    <scope>NUCLEOTIDE SEQUENCE [LARGE SCALE GENOMIC DNA]</scope>
    <source>
        <strain evidence="9 10">Ala</strain>
    </source>
</reference>
<dbReference type="AlphaFoldDB" id="A0A4D6XT19"/>
<keyword evidence="3 7" id="KW-1003">Cell membrane</keyword>
<sequence>MNNIQKNDNDKKLINSEKKIIDNQKSNKKLLSEENMNKHVLNNSKNLTNNKNVLLNTFVNITVELGKSKIKIKDFLSFSKGSMLILDKPTEDPLDVFINGHLIASGEIVISEKKYGLRITSIKNSLKTIDVLS</sequence>
<dbReference type="GO" id="GO:0006935">
    <property type="term" value="P:chemotaxis"/>
    <property type="evidence" value="ECO:0007669"/>
    <property type="project" value="UniProtKB-KW"/>
</dbReference>
<keyword evidence="5 7" id="KW-0283">Flagellar rotation</keyword>
<feature type="domain" description="Flagellar motor switch protein FliN-like C-terminal" evidence="8">
    <location>
        <begin position="54"/>
        <end position="122"/>
    </location>
</feature>
<name>A0A4D6XT19_9GAMM</name>
<comment type="similarity">
    <text evidence="1 7">Belongs to the FliN/MopA/SpaO family.</text>
</comment>
<keyword evidence="9" id="KW-0969">Cilium</keyword>
<dbReference type="OrthoDB" id="9773459at2"/>
<dbReference type="InterPro" id="IPR001172">
    <property type="entry name" value="FliN_T3SS_HrcQb"/>
</dbReference>
<evidence type="ECO:0000313" key="10">
    <source>
        <dbReference type="Proteomes" id="UP000298660"/>
    </source>
</evidence>
<dbReference type="Gene3D" id="2.30.330.10">
    <property type="entry name" value="SpoA-like"/>
    <property type="match status" value="1"/>
</dbReference>
<dbReference type="NCBIfam" id="TIGR02480">
    <property type="entry name" value="fliN"/>
    <property type="match status" value="1"/>
</dbReference>
<dbReference type="PANTHER" id="PTHR43484:SF1">
    <property type="entry name" value="FLAGELLAR MOTOR SWITCH PROTEIN FLIN"/>
    <property type="match status" value="1"/>
</dbReference>
<evidence type="ECO:0000256" key="1">
    <source>
        <dbReference type="ARBA" id="ARBA00009226"/>
    </source>
</evidence>
<keyword evidence="4 7" id="KW-0145">Chemotaxis</keyword>
<dbReference type="EMBL" id="CP034891">
    <property type="protein sequence ID" value="QCI17974.1"/>
    <property type="molecule type" value="Genomic_DNA"/>
</dbReference>